<feature type="transmembrane region" description="Helical" evidence="8">
    <location>
        <begin position="78"/>
        <end position="99"/>
    </location>
</feature>
<organism evidence="9 10">
    <name type="scientific">Turnera subulata</name>
    <dbReference type="NCBI Taxonomy" id="218843"/>
    <lineage>
        <taxon>Eukaryota</taxon>
        <taxon>Viridiplantae</taxon>
        <taxon>Streptophyta</taxon>
        <taxon>Embryophyta</taxon>
        <taxon>Tracheophyta</taxon>
        <taxon>Spermatophyta</taxon>
        <taxon>Magnoliopsida</taxon>
        <taxon>eudicotyledons</taxon>
        <taxon>Gunneridae</taxon>
        <taxon>Pentapetalae</taxon>
        <taxon>rosids</taxon>
        <taxon>fabids</taxon>
        <taxon>Malpighiales</taxon>
        <taxon>Passifloraceae</taxon>
        <taxon>Turnera</taxon>
    </lineage>
</organism>
<reference evidence="9" key="1">
    <citation type="submission" date="2022-02" db="EMBL/GenBank/DDBJ databases">
        <authorList>
            <person name="Henning P.M."/>
            <person name="McCubbin A.G."/>
            <person name="Shore J.S."/>
        </authorList>
    </citation>
    <scope>NUCLEOTIDE SEQUENCE</scope>
    <source>
        <strain evidence="9">F60SS</strain>
        <tissue evidence="9">Leaves</tissue>
    </source>
</reference>
<evidence type="ECO:0000256" key="6">
    <source>
        <dbReference type="ARBA" id="ARBA00023170"/>
    </source>
</evidence>
<evidence type="ECO:0000256" key="1">
    <source>
        <dbReference type="ARBA" id="ARBA00004479"/>
    </source>
</evidence>
<dbReference type="AlphaFoldDB" id="A0A9Q0IZ45"/>
<sequence>LQDLNCPSLLNVSYNNLSGKIPLSTQLQSLDSSGFMGNLKLCGKPLPNVCSGDEAAAKDQHPAANQGRKDDEIFGVGFYLSAGFGLFTAFWLVFGTLIFNRSWRHSYFNLLDNEIRF</sequence>
<keyword evidence="7" id="KW-0325">Glycoprotein</keyword>
<reference evidence="9" key="2">
    <citation type="journal article" date="2023" name="Plants (Basel)">
        <title>Annotation of the Turnera subulata (Passifloraceae) Draft Genome Reveals the S-Locus Evolved after the Divergence of Turneroideae from Passifloroideae in a Stepwise Manner.</title>
        <authorList>
            <person name="Henning P.M."/>
            <person name="Roalson E.H."/>
            <person name="Mir W."/>
            <person name="McCubbin A.G."/>
            <person name="Shore J.S."/>
        </authorList>
    </citation>
    <scope>NUCLEOTIDE SEQUENCE</scope>
    <source>
        <strain evidence="9">F60SS</strain>
    </source>
</reference>
<proteinExistence type="predicted"/>
<keyword evidence="4 8" id="KW-1133">Transmembrane helix</keyword>
<keyword evidence="2 8" id="KW-0812">Transmembrane</keyword>
<accession>A0A9Q0IZ45</accession>
<keyword evidence="10" id="KW-1185">Reference proteome</keyword>
<evidence type="ECO:0000313" key="10">
    <source>
        <dbReference type="Proteomes" id="UP001141552"/>
    </source>
</evidence>
<evidence type="ECO:0000256" key="2">
    <source>
        <dbReference type="ARBA" id="ARBA00022692"/>
    </source>
</evidence>
<feature type="non-terminal residue" evidence="9">
    <location>
        <position position="117"/>
    </location>
</feature>
<dbReference type="Proteomes" id="UP001141552">
    <property type="component" value="Unassembled WGS sequence"/>
</dbReference>
<keyword evidence="3" id="KW-0732">Signal</keyword>
<evidence type="ECO:0000256" key="7">
    <source>
        <dbReference type="ARBA" id="ARBA00023180"/>
    </source>
</evidence>
<dbReference type="EMBL" id="JAKUCV010007870">
    <property type="protein sequence ID" value="KAJ4821760.1"/>
    <property type="molecule type" value="Genomic_DNA"/>
</dbReference>
<dbReference type="PANTHER" id="PTHR48063:SF98">
    <property type="entry name" value="LRR RECEPTOR-LIKE SERINE_THREONINE-PROTEIN KINASE FLS2"/>
    <property type="match status" value="1"/>
</dbReference>
<evidence type="ECO:0000313" key="9">
    <source>
        <dbReference type="EMBL" id="KAJ4821760.1"/>
    </source>
</evidence>
<protein>
    <submittedName>
        <fullName evidence="9">Uncharacterized protein</fullName>
    </submittedName>
</protein>
<comment type="caution">
    <text evidence="9">The sequence shown here is derived from an EMBL/GenBank/DDBJ whole genome shotgun (WGS) entry which is preliminary data.</text>
</comment>
<dbReference type="InterPro" id="IPR032675">
    <property type="entry name" value="LRR_dom_sf"/>
</dbReference>
<evidence type="ECO:0000256" key="8">
    <source>
        <dbReference type="SAM" id="Phobius"/>
    </source>
</evidence>
<feature type="non-terminal residue" evidence="9">
    <location>
        <position position="1"/>
    </location>
</feature>
<evidence type="ECO:0000256" key="3">
    <source>
        <dbReference type="ARBA" id="ARBA00022729"/>
    </source>
</evidence>
<dbReference type="PANTHER" id="PTHR48063">
    <property type="entry name" value="LRR RECEPTOR-LIKE KINASE"/>
    <property type="match status" value="1"/>
</dbReference>
<evidence type="ECO:0000256" key="4">
    <source>
        <dbReference type="ARBA" id="ARBA00022989"/>
    </source>
</evidence>
<evidence type="ECO:0000256" key="5">
    <source>
        <dbReference type="ARBA" id="ARBA00023136"/>
    </source>
</evidence>
<dbReference type="GO" id="GO:0016020">
    <property type="term" value="C:membrane"/>
    <property type="evidence" value="ECO:0007669"/>
    <property type="project" value="UniProtKB-SubCell"/>
</dbReference>
<keyword evidence="5 8" id="KW-0472">Membrane</keyword>
<dbReference type="InterPro" id="IPR046956">
    <property type="entry name" value="RLP23-like"/>
</dbReference>
<dbReference type="OrthoDB" id="1433096at2759"/>
<dbReference type="Gene3D" id="3.80.10.10">
    <property type="entry name" value="Ribonuclease Inhibitor"/>
    <property type="match status" value="1"/>
</dbReference>
<name>A0A9Q0IZ45_9ROSI</name>
<gene>
    <name evidence="9" type="ORF">Tsubulata_041294</name>
</gene>
<comment type="subcellular location">
    <subcellularLocation>
        <location evidence="1">Membrane</location>
        <topology evidence="1">Single-pass type I membrane protein</topology>
    </subcellularLocation>
</comment>
<keyword evidence="6" id="KW-0675">Receptor</keyword>